<evidence type="ECO:0000256" key="3">
    <source>
        <dbReference type="ARBA" id="ARBA00022833"/>
    </source>
</evidence>
<dbReference type="PANTHER" id="PTHR30313:SF2">
    <property type="entry name" value="DNA PRIMASE"/>
    <property type="match status" value="1"/>
</dbReference>
<evidence type="ECO:0000313" key="5">
    <source>
        <dbReference type="EMBL" id="SVA90780.1"/>
    </source>
</evidence>
<dbReference type="InterPro" id="IPR037068">
    <property type="entry name" value="DNA_primase_core_N_sf"/>
</dbReference>
<dbReference type="GO" id="GO:0005737">
    <property type="term" value="C:cytoplasm"/>
    <property type="evidence" value="ECO:0007669"/>
    <property type="project" value="TreeGrafter"/>
</dbReference>
<name>A0A381ZNE8_9ZZZZ</name>
<dbReference type="GO" id="GO:0008270">
    <property type="term" value="F:zinc ion binding"/>
    <property type="evidence" value="ECO:0007669"/>
    <property type="project" value="UniProtKB-KW"/>
</dbReference>
<dbReference type="Gene3D" id="3.90.980.10">
    <property type="entry name" value="DNA primase, catalytic core, N-terminal domain"/>
    <property type="match status" value="1"/>
</dbReference>
<keyword evidence="3" id="KW-0862">Zinc</keyword>
<reference evidence="5" key="1">
    <citation type="submission" date="2018-05" db="EMBL/GenBank/DDBJ databases">
        <authorList>
            <person name="Lanie J.A."/>
            <person name="Ng W.-L."/>
            <person name="Kazmierczak K.M."/>
            <person name="Andrzejewski T.M."/>
            <person name="Davidsen T.M."/>
            <person name="Wayne K.J."/>
            <person name="Tettelin H."/>
            <person name="Glass J.I."/>
            <person name="Rusch D."/>
            <person name="Podicherti R."/>
            <person name="Tsui H.-C.T."/>
            <person name="Winkler M.E."/>
        </authorList>
    </citation>
    <scope>NUCLEOTIDE SEQUENCE</scope>
</reference>
<gene>
    <name evidence="5" type="ORF">METZ01_LOCUS143634</name>
</gene>
<dbReference type="SMART" id="SM00400">
    <property type="entry name" value="ZnF_CHCC"/>
    <property type="match status" value="1"/>
</dbReference>
<proteinExistence type="predicted"/>
<dbReference type="PANTHER" id="PTHR30313">
    <property type="entry name" value="DNA PRIMASE"/>
    <property type="match status" value="1"/>
</dbReference>
<dbReference type="AlphaFoldDB" id="A0A381ZNE8"/>
<dbReference type="InterPro" id="IPR002694">
    <property type="entry name" value="Znf_CHC2"/>
</dbReference>
<accession>A0A381ZNE8</accession>
<feature type="non-terminal residue" evidence="5">
    <location>
        <position position="241"/>
    </location>
</feature>
<dbReference type="SUPFAM" id="SSF57783">
    <property type="entry name" value="Zinc beta-ribbon"/>
    <property type="match status" value="1"/>
</dbReference>
<dbReference type="Gene3D" id="3.90.580.10">
    <property type="entry name" value="Zinc finger, CHC2-type domain"/>
    <property type="match status" value="1"/>
</dbReference>
<evidence type="ECO:0000259" key="4">
    <source>
        <dbReference type="SMART" id="SM00400"/>
    </source>
</evidence>
<protein>
    <recommendedName>
        <fullName evidence="4">Zinc finger CHC2-type domain-containing protein</fullName>
    </recommendedName>
</protein>
<organism evidence="5">
    <name type="scientific">marine metagenome</name>
    <dbReference type="NCBI Taxonomy" id="408172"/>
    <lineage>
        <taxon>unclassified sequences</taxon>
        <taxon>metagenomes</taxon>
        <taxon>ecological metagenomes</taxon>
    </lineage>
</organism>
<feature type="domain" description="Zinc finger CHC2-type" evidence="4">
    <location>
        <begin position="30"/>
        <end position="85"/>
    </location>
</feature>
<dbReference type="SUPFAM" id="SSF56731">
    <property type="entry name" value="DNA primase core"/>
    <property type="match status" value="1"/>
</dbReference>
<dbReference type="Pfam" id="PF01807">
    <property type="entry name" value="Zn_ribbon_DnaG"/>
    <property type="match status" value="1"/>
</dbReference>
<dbReference type="GO" id="GO:0003677">
    <property type="term" value="F:DNA binding"/>
    <property type="evidence" value="ECO:0007669"/>
    <property type="project" value="InterPro"/>
</dbReference>
<dbReference type="EMBL" id="UINC01022016">
    <property type="protein sequence ID" value="SVA90780.1"/>
    <property type="molecule type" value="Genomic_DNA"/>
</dbReference>
<sequence length="241" mass="27436">MSLTTDIKNKISVLDLVSEHADLKRQGRLYKALCPFHNENTPSFIVDPEKNIWRCFGACSVGGDIFSFLMKKENISFIESLKYFSKKLGISDKSFNLSRSKILEEIRKINNLAVNFFKHSLFSDKGVLTRDYLKERGITKESALKFNLGYNPKGNELYNYLISHGIESKNIIDFGLAFENSTGDVIDFFSERLIFPIIELKDNVLGFGGRIMSDKNPKYINTKKNLLFDKGSVLYGLDQAA</sequence>
<dbReference type="GO" id="GO:0006269">
    <property type="term" value="P:DNA replication, synthesis of primer"/>
    <property type="evidence" value="ECO:0007669"/>
    <property type="project" value="TreeGrafter"/>
</dbReference>
<dbReference type="GO" id="GO:0003899">
    <property type="term" value="F:DNA-directed RNA polymerase activity"/>
    <property type="evidence" value="ECO:0007669"/>
    <property type="project" value="InterPro"/>
</dbReference>
<keyword evidence="2" id="KW-0863">Zinc-finger</keyword>
<dbReference type="InterPro" id="IPR013264">
    <property type="entry name" value="DNAG_N"/>
</dbReference>
<keyword evidence="1" id="KW-0479">Metal-binding</keyword>
<evidence type="ECO:0000256" key="2">
    <source>
        <dbReference type="ARBA" id="ARBA00022771"/>
    </source>
</evidence>
<dbReference type="InterPro" id="IPR036977">
    <property type="entry name" value="DNA_primase_Znf_CHC2"/>
</dbReference>
<dbReference type="InterPro" id="IPR050219">
    <property type="entry name" value="DnaG_primase"/>
</dbReference>
<dbReference type="Pfam" id="PF08275">
    <property type="entry name" value="DNAG_N"/>
    <property type="match status" value="1"/>
</dbReference>
<evidence type="ECO:0000256" key="1">
    <source>
        <dbReference type="ARBA" id="ARBA00022723"/>
    </source>
</evidence>